<evidence type="ECO:0000256" key="1">
    <source>
        <dbReference type="ARBA" id="ARBA00010820"/>
    </source>
</evidence>
<keyword evidence="5" id="KW-1185">Reference proteome</keyword>
<feature type="compositionally biased region" description="Basic and acidic residues" evidence="2">
    <location>
        <begin position="377"/>
        <end position="393"/>
    </location>
</feature>
<feature type="compositionally biased region" description="Acidic residues" evidence="2">
    <location>
        <begin position="21"/>
        <end position="36"/>
    </location>
</feature>
<gene>
    <name evidence="4" type="ORF">U9M48_024740</name>
</gene>
<dbReference type="InterPro" id="IPR007592">
    <property type="entry name" value="GEBP"/>
</dbReference>
<comment type="similarity">
    <text evidence="1">Belongs to the GeBP family.</text>
</comment>
<protein>
    <recommendedName>
        <fullName evidence="3">Glabrous enhancer-binding protein-like DBD domain-containing protein</fullName>
    </recommendedName>
</protein>
<dbReference type="AlphaFoldDB" id="A0AAQ3TRC9"/>
<dbReference type="Proteomes" id="UP001341281">
    <property type="component" value="Chromosome 05"/>
</dbReference>
<feature type="compositionally biased region" description="Basic and acidic residues" evidence="2">
    <location>
        <begin position="346"/>
        <end position="361"/>
    </location>
</feature>
<dbReference type="GO" id="GO:0005634">
    <property type="term" value="C:nucleus"/>
    <property type="evidence" value="ECO:0007669"/>
    <property type="project" value="TreeGrafter"/>
</dbReference>
<organism evidence="4 5">
    <name type="scientific">Paspalum notatum var. saurae</name>
    <dbReference type="NCBI Taxonomy" id="547442"/>
    <lineage>
        <taxon>Eukaryota</taxon>
        <taxon>Viridiplantae</taxon>
        <taxon>Streptophyta</taxon>
        <taxon>Embryophyta</taxon>
        <taxon>Tracheophyta</taxon>
        <taxon>Spermatophyta</taxon>
        <taxon>Magnoliopsida</taxon>
        <taxon>Liliopsida</taxon>
        <taxon>Poales</taxon>
        <taxon>Poaceae</taxon>
        <taxon>PACMAD clade</taxon>
        <taxon>Panicoideae</taxon>
        <taxon>Andropogonodae</taxon>
        <taxon>Paspaleae</taxon>
        <taxon>Paspalinae</taxon>
        <taxon>Paspalum</taxon>
    </lineage>
</organism>
<accession>A0AAQ3TRC9</accession>
<feature type="domain" description="Glabrous enhancer-binding protein-like DBD" evidence="3">
    <location>
        <begin position="196"/>
        <end position="283"/>
    </location>
</feature>
<sequence>MARKRRTPSPPPQPPPPPPQEESEEEEETSDSDSDTDAQAFQLRQVPQSPTKLPHPAQPQSDSDADEEEEEGESEPEIPEPVTQAAGKPKAEQERKRPAPDPSPTTGKAKKAKAGTEKVAATPPSKSKKGKAEPEKAVPEATLAGKAKKGKTEPEKVAPEAPPPGKGKKAATKLEKLPALDHSPADSKSDKPGRAARLWGKGDEMKILEALAAHVKSQGVMPKFDFLLTTIRDRLDRKNCTYTDIYEKVRRLKERYEKVVATGIVPSKEDELQMYNISEAIWGEKAKGAIAAATSQKDGGVTKSKKGQATKEKLDGNSVGAVHKEAASNAVNQNGDSKKGSKKGQAIKEKTDRDVKSRISKEATTAATPSKSKKQGNHSEELDKDLKDGKLKEATIIGSQNDSDLAKSKRGKADKGKMDIDTDSCTPKEATTNQNGGTQIISKEVETQDEESERDDNVQGMRRGFDELQGLYSNLALYVEEIEAHHPCGETLKRLFEFIGDDKAQALESKIKKYRVAETKVQIRRGDIQKEVLNLLLAHSVMESRESICTTRPHKIPNQRPCSEFKQ</sequence>
<dbReference type="InterPro" id="IPR053932">
    <property type="entry name" value="GeBP-like_DBD"/>
</dbReference>
<name>A0AAQ3TRC9_PASNO</name>
<feature type="compositionally biased region" description="Acidic residues" evidence="2">
    <location>
        <begin position="63"/>
        <end position="78"/>
    </location>
</feature>
<reference evidence="4 5" key="1">
    <citation type="submission" date="2024-02" db="EMBL/GenBank/DDBJ databases">
        <title>High-quality chromosome-scale genome assembly of Pensacola bahiagrass (Paspalum notatum Flugge var. saurae).</title>
        <authorList>
            <person name="Vega J.M."/>
            <person name="Podio M."/>
            <person name="Orjuela J."/>
            <person name="Siena L.A."/>
            <person name="Pessino S.C."/>
            <person name="Combes M.C."/>
            <person name="Mariac C."/>
            <person name="Albertini E."/>
            <person name="Pupilli F."/>
            <person name="Ortiz J.P.A."/>
            <person name="Leblanc O."/>
        </authorList>
    </citation>
    <scope>NUCLEOTIDE SEQUENCE [LARGE SCALE GENOMIC DNA]</scope>
    <source>
        <strain evidence="4">R1</strain>
        <tissue evidence="4">Leaf</tissue>
    </source>
</reference>
<evidence type="ECO:0000256" key="2">
    <source>
        <dbReference type="SAM" id="MobiDB-lite"/>
    </source>
</evidence>
<feature type="compositionally biased region" description="Basic and acidic residues" evidence="2">
    <location>
        <begin position="404"/>
        <end position="420"/>
    </location>
</feature>
<feature type="region of interest" description="Disordered" evidence="2">
    <location>
        <begin position="293"/>
        <end position="457"/>
    </location>
</feature>
<proteinExistence type="inferred from homology"/>
<evidence type="ECO:0000313" key="4">
    <source>
        <dbReference type="EMBL" id="WVZ76809.1"/>
    </source>
</evidence>
<feature type="region of interest" description="Disordered" evidence="2">
    <location>
        <begin position="1"/>
        <end position="194"/>
    </location>
</feature>
<feature type="compositionally biased region" description="Basic and acidic residues" evidence="2">
    <location>
        <begin position="89"/>
        <end position="99"/>
    </location>
</feature>
<evidence type="ECO:0000259" key="3">
    <source>
        <dbReference type="Pfam" id="PF04504"/>
    </source>
</evidence>
<dbReference type="Pfam" id="PF04504">
    <property type="entry name" value="GeBP-like_DBD"/>
    <property type="match status" value="1"/>
</dbReference>
<dbReference type="GO" id="GO:0006355">
    <property type="term" value="P:regulation of DNA-templated transcription"/>
    <property type="evidence" value="ECO:0007669"/>
    <property type="project" value="InterPro"/>
</dbReference>
<feature type="compositionally biased region" description="Pro residues" evidence="2">
    <location>
        <begin position="8"/>
        <end position="20"/>
    </location>
</feature>
<feature type="compositionally biased region" description="Basic and acidic residues" evidence="2">
    <location>
        <begin position="172"/>
        <end position="193"/>
    </location>
</feature>
<dbReference type="PANTHER" id="PTHR31662:SF10">
    <property type="entry name" value="OS02G0288200 PROTEIN"/>
    <property type="match status" value="1"/>
</dbReference>
<feature type="compositionally biased region" description="Polar residues" evidence="2">
    <location>
        <begin position="423"/>
        <end position="441"/>
    </location>
</feature>
<dbReference type="PANTHER" id="PTHR31662">
    <property type="entry name" value="BNAANNG10740D PROTEIN-RELATED"/>
    <property type="match status" value="1"/>
</dbReference>
<evidence type="ECO:0000313" key="5">
    <source>
        <dbReference type="Proteomes" id="UP001341281"/>
    </source>
</evidence>
<dbReference type="EMBL" id="CP144749">
    <property type="protein sequence ID" value="WVZ76809.1"/>
    <property type="molecule type" value="Genomic_DNA"/>
</dbReference>